<keyword evidence="3" id="KW-0804">Transcription</keyword>
<keyword evidence="4" id="KW-0539">Nucleus</keyword>
<dbReference type="InterPro" id="IPR001005">
    <property type="entry name" value="SANT/Myb"/>
</dbReference>
<evidence type="ECO:0000256" key="1">
    <source>
        <dbReference type="ARBA" id="ARBA00023015"/>
    </source>
</evidence>
<evidence type="ECO:0000313" key="10">
    <source>
        <dbReference type="Proteomes" id="UP000179807"/>
    </source>
</evidence>
<dbReference type="GO" id="GO:0019185">
    <property type="term" value="C:snRNA-activating protein complex"/>
    <property type="evidence" value="ECO:0007669"/>
    <property type="project" value="TreeGrafter"/>
</dbReference>
<dbReference type="PROSITE" id="PS51293">
    <property type="entry name" value="SANT"/>
    <property type="match status" value="1"/>
</dbReference>
<feature type="domain" description="SANT" evidence="7">
    <location>
        <begin position="170"/>
        <end position="222"/>
    </location>
</feature>
<dbReference type="GO" id="GO:0042796">
    <property type="term" value="P:snRNA transcription by RNA polymerase III"/>
    <property type="evidence" value="ECO:0007669"/>
    <property type="project" value="TreeGrafter"/>
</dbReference>
<dbReference type="GO" id="GO:0001006">
    <property type="term" value="F:RNA polymerase III type 3 promoter sequence-specific DNA binding"/>
    <property type="evidence" value="ECO:0007669"/>
    <property type="project" value="TreeGrafter"/>
</dbReference>
<dbReference type="GO" id="GO:0042795">
    <property type="term" value="P:snRNA transcription by RNA polymerase II"/>
    <property type="evidence" value="ECO:0007669"/>
    <property type="project" value="TreeGrafter"/>
</dbReference>
<dbReference type="Proteomes" id="UP000179807">
    <property type="component" value="Unassembled WGS sequence"/>
</dbReference>
<evidence type="ECO:0000256" key="3">
    <source>
        <dbReference type="ARBA" id="ARBA00023163"/>
    </source>
</evidence>
<dbReference type="Gene3D" id="1.10.10.60">
    <property type="entry name" value="Homeodomain-like"/>
    <property type="match status" value="2"/>
</dbReference>
<dbReference type="OrthoDB" id="2143914at2759"/>
<dbReference type="RefSeq" id="XP_068370564.1">
    <property type="nucleotide sequence ID" value="XM_068496610.1"/>
</dbReference>
<name>A0A1J4L5Y8_9EUKA</name>
<dbReference type="InterPro" id="IPR017930">
    <property type="entry name" value="Myb_dom"/>
</dbReference>
<proteinExistence type="predicted"/>
<evidence type="ECO:0000256" key="4">
    <source>
        <dbReference type="ARBA" id="ARBA00023242"/>
    </source>
</evidence>
<dbReference type="InterPro" id="IPR009057">
    <property type="entry name" value="Homeodomain-like_sf"/>
</dbReference>
<evidence type="ECO:0000259" key="7">
    <source>
        <dbReference type="PROSITE" id="PS51293"/>
    </source>
</evidence>
<feature type="domain" description="Myb-like" evidence="6">
    <location>
        <begin position="167"/>
        <end position="218"/>
    </location>
</feature>
<dbReference type="AlphaFoldDB" id="A0A1J4L5Y8"/>
<feature type="domain" description="HTH myb-type" evidence="8">
    <location>
        <begin position="167"/>
        <end position="222"/>
    </location>
</feature>
<organism evidence="9 10">
    <name type="scientific">Tritrichomonas foetus</name>
    <dbReference type="NCBI Taxonomy" id="1144522"/>
    <lineage>
        <taxon>Eukaryota</taxon>
        <taxon>Metamonada</taxon>
        <taxon>Parabasalia</taxon>
        <taxon>Tritrichomonadida</taxon>
        <taxon>Tritrichomonadidae</taxon>
        <taxon>Tritrichomonas</taxon>
    </lineage>
</organism>
<dbReference type="VEuPathDB" id="TrichDB:TRFO_12388"/>
<keyword evidence="1" id="KW-0805">Transcription regulation</keyword>
<dbReference type="GeneID" id="94831314"/>
<keyword evidence="10" id="KW-1185">Reference proteome</keyword>
<dbReference type="PANTHER" id="PTHR46621">
    <property type="entry name" value="SNRNA-ACTIVATING PROTEIN COMPLEX SUBUNIT 4"/>
    <property type="match status" value="1"/>
</dbReference>
<dbReference type="SUPFAM" id="SSF46689">
    <property type="entry name" value="Homeodomain-like"/>
    <property type="match status" value="2"/>
</dbReference>
<dbReference type="PROSITE" id="PS50090">
    <property type="entry name" value="MYB_LIKE"/>
    <property type="match status" value="2"/>
</dbReference>
<dbReference type="PROSITE" id="PS51294">
    <property type="entry name" value="HTH_MYB"/>
    <property type="match status" value="2"/>
</dbReference>
<accession>A0A1J4L5Y8</accession>
<evidence type="ECO:0000256" key="2">
    <source>
        <dbReference type="ARBA" id="ARBA00023125"/>
    </source>
</evidence>
<dbReference type="EMBL" id="MLAK01000003">
    <property type="protein sequence ID" value="OHT17428.1"/>
    <property type="molecule type" value="Genomic_DNA"/>
</dbReference>
<feature type="domain" description="HTH myb-type" evidence="8">
    <location>
        <begin position="118"/>
        <end position="166"/>
    </location>
</feature>
<dbReference type="Pfam" id="PF13921">
    <property type="entry name" value="Myb_DNA-bind_6"/>
    <property type="match status" value="1"/>
</dbReference>
<dbReference type="GO" id="GO:0000978">
    <property type="term" value="F:RNA polymerase II cis-regulatory region sequence-specific DNA binding"/>
    <property type="evidence" value="ECO:0007669"/>
    <property type="project" value="TreeGrafter"/>
</dbReference>
<evidence type="ECO:0000259" key="8">
    <source>
        <dbReference type="PROSITE" id="PS51294"/>
    </source>
</evidence>
<evidence type="ECO:0000313" key="9">
    <source>
        <dbReference type="EMBL" id="OHT17428.1"/>
    </source>
</evidence>
<sequence length="366" mass="42322">MTWCQLHFESTFKSKQFISIYMSHLSNPISKPLLDVATAQLIQSSTNITDESIDTCRNFLEQYINNEIKYDICCKLIDSLIPNSNCVHEVMLVLSTKSNKNDNCEEESDSESEQSKGKTRLWSKEEDRRLLHAITIFGLGKWKDICVFVGGGRSRAQCSQRWYRSLDPRISKDRWTADEDARLLQSVAINGDHTWTKVAQDVKTRSDVQCRYRYNQIQKSMSYTAKTHFSHFSHLPQFSQINQSISLAYQQQMLCQQLMTTQLINNMNQQFQNDQIPISNDIVGVNNNSVNTNACANEEEEVKIMMSEVDNSIDFSPQYNQVTISSEKGFGFDDNLLDQIIEINADFENDFQDYSRDFLGRNLFDF</sequence>
<dbReference type="PANTHER" id="PTHR46621:SF1">
    <property type="entry name" value="SNRNA-ACTIVATING PROTEIN COMPLEX SUBUNIT 4"/>
    <property type="match status" value="1"/>
</dbReference>
<dbReference type="InterPro" id="IPR017884">
    <property type="entry name" value="SANT_dom"/>
</dbReference>
<protein>
    <submittedName>
        <fullName evidence="9">Myb-like protein</fullName>
    </submittedName>
</protein>
<feature type="domain" description="Myb-like" evidence="6">
    <location>
        <begin position="122"/>
        <end position="166"/>
    </location>
</feature>
<comment type="caution">
    <text evidence="9">The sequence shown here is derived from an EMBL/GenBank/DDBJ whole genome shotgun (WGS) entry which is preliminary data.</text>
</comment>
<evidence type="ECO:0000259" key="6">
    <source>
        <dbReference type="PROSITE" id="PS50090"/>
    </source>
</evidence>
<keyword evidence="2" id="KW-0238">DNA-binding</keyword>
<dbReference type="CDD" id="cd00167">
    <property type="entry name" value="SANT"/>
    <property type="match status" value="2"/>
</dbReference>
<gene>
    <name evidence="9" type="ORF">TRFO_12388</name>
</gene>
<reference evidence="9" key="1">
    <citation type="submission" date="2016-10" db="EMBL/GenBank/DDBJ databases">
        <authorList>
            <person name="Benchimol M."/>
            <person name="Almeida L.G."/>
            <person name="Vasconcelos A.T."/>
            <person name="Perreira-Neves A."/>
            <person name="Rosa I.A."/>
            <person name="Tasca T."/>
            <person name="Bogo M.R."/>
            <person name="de Souza W."/>
        </authorList>
    </citation>
    <scope>NUCLEOTIDE SEQUENCE [LARGE SCALE GENOMIC DNA]</scope>
    <source>
        <strain evidence="9">K</strain>
    </source>
</reference>
<feature type="region of interest" description="Disordered" evidence="5">
    <location>
        <begin position="100"/>
        <end position="120"/>
    </location>
</feature>
<dbReference type="InterPro" id="IPR051575">
    <property type="entry name" value="Myb-like_DNA-bd"/>
</dbReference>
<dbReference type="SMART" id="SM00717">
    <property type="entry name" value="SANT"/>
    <property type="match status" value="2"/>
</dbReference>
<evidence type="ECO:0000256" key="5">
    <source>
        <dbReference type="SAM" id="MobiDB-lite"/>
    </source>
</evidence>